<organism evidence="2">
    <name type="scientific">Haematococcus lacustris</name>
    <name type="common">Green alga</name>
    <name type="synonym">Haematococcus pluvialis</name>
    <dbReference type="NCBI Taxonomy" id="44745"/>
    <lineage>
        <taxon>Eukaryota</taxon>
        <taxon>Viridiplantae</taxon>
        <taxon>Chlorophyta</taxon>
        <taxon>core chlorophytes</taxon>
        <taxon>Chlorophyceae</taxon>
        <taxon>CS clade</taxon>
        <taxon>Chlamydomonadales</taxon>
        <taxon>Haematococcaceae</taxon>
        <taxon>Haematococcus</taxon>
    </lineage>
</organism>
<dbReference type="AlphaFoldDB" id="A0A8E4PC29"/>
<proteinExistence type="evidence at transcript level"/>
<protein>
    <submittedName>
        <fullName evidence="2">Acyl-CoA: diacylglycerol acyltransferase 3</fullName>
    </submittedName>
</protein>
<evidence type="ECO:0000313" key="2">
    <source>
        <dbReference type="EMBL" id="QNL10741.1"/>
    </source>
</evidence>
<dbReference type="CDD" id="cd02980">
    <property type="entry name" value="TRX_Fd_family"/>
    <property type="match status" value="1"/>
</dbReference>
<sequence length="253" mass="26720">MAAPHAMLRNVRTHRRVTAQAQHQAAAPGAAVSALGKLARRQAADAVRAHRELLKAPSNSVACQPSAHETASSLLSELKRLEVSGTCWARSPAPRTQPPRPALPEPHQHSAVNQGVALTATFVITAGQAMQVPIPVCDPNDLDLELPEYAPRSYEQEGRVLVCQGSKCRAKGAVGVLRAVSAITSGSEAVDVLPCKCLGKCREGAVLRVEHSASAKRTVYTKVSPSSLGELLDSHFATQSAVQPSPALLNECL</sequence>
<gene>
    <name evidence="2" type="primary">DGAT3</name>
</gene>
<feature type="compositionally biased region" description="Pro residues" evidence="1">
    <location>
        <begin position="95"/>
        <end position="104"/>
    </location>
</feature>
<keyword evidence="2" id="KW-0012">Acyltransferase</keyword>
<reference evidence="2" key="1">
    <citation type="submission" date="2019-06" db="EMBL/GenBank/DDBJ databases">
        <title>Identification and characterization of an efficient acyl-CoA: diacylglycerol acyltransferase 1 (DGAT1) gene from the microalga Haematococcus pluvialis.</title>
        <authorList>
            <person name="Cui H."/>
        </authorList>
    </citation>
    <scope>NUCLEOTIDE SEQUENCE</scope>
    <source>
        <strain evidence="2">FACHB-712</strain>
    </source>
</reference>
<name>A0A8E4PC29_HAELA</name>
<feature type="region of interest" description="Disordered" evidence="1">
    <location>
        <begin position="89"/>
        <end position="108"/>
    </location>
</feature>
<dbReference type="GO" id="GO:0016746">
    <property type="term" value="F:acyltransferase activity"/>
    <property type="evidence" value="ECO:0007669"/>
    <property type="project" value="UniProtKB-KW"/>
</dbReference>
<accession>A0A8E4PC29</accession>
<dbReference type="EMBL" id="MN073497">
    <property type="protein sequence ID" value="QNL10741.1"/>
    <property type="molecule type" value="mRNA"/>
</dbReference>
<keyword evidence="2" id="KW-0808">Transferase</keyword>
<evidence type="ECO:0000256" key="1">
    <source>
        <dbReference type="SAM" id="MobiDB-lite"/>
    </source>
</evidence>